<evidence type="ECO:0000313" key="3">
    <source>
        <dbReference type="EMBL" id="GAT14541.1"/>
    </source>
</evidence>
<dbReference type="STRING" id="1797.RMCT_1511"/>
<dbReference type="AlphaFoldDB" id="A0A117ILZ3"/>
<dbReference type="Proteomes" id="UP000069654">
    <property type="component" value="Unassembled WGS sequence"/>
</dbReference>
<sequence>MNVGADGCRADDEARSEPTPAPEPAGPVEPPRQPRHRAALGQVSTVAAKLGALARQACDRVAAASPMTILVLLLGVLTALSMVAALSSESSLGVTSTVLFVPALSAALGALAMRHVLIRADGPTAREDARDDTTEMRQLQRTLDYVDAKLDAALTQFGTDRHNHAVVAMFQAKAATELYRESTGSLQHDAPETRYALADFLTPAALQAAGRLERPAGLSLI</sequence>
<organism evidence="3 4">
    <name type="scientific">Mycolicibacterium thermoresistibile</name>
    <name type="common">Mycobacterium thermoresistibile</name>
    <dbReference type="NCBI Taxonomy" id="1797"/>
    <lineage>
        <taxon>Bacteria</taxon>
        <taxon>Bacillati</taxon>
        <taxon>Actinomycetota</taxon>
        <taxon>Actinomycetes</taxon>
        <taxon>Mycobacteriales</taxon>
        <taxon>Mycobacteriaceae</taxon>
        <taxon>Mycolicibacterium</taxon>
    </lineage>
</organism>
<reference evidence="4" key="2">
    <citation type="submission" date="2016-02" db="EMBL/GenBank/DDBJ databases">
        <title>Draft genome sequence of five rapidly growing Mycobacterium species.</title>
        <authorList>
            <person name="Katahira K."/>
            <person name="Gotou Y."/>
            <person name="Iida K."/>
            <person name="Ogura Y."/>
            <person name="Hayashi T."/>
        </authorList>
    </citation>
    <scope>NUCLEOTIDE SEQUENCE [LARGE SCALE GENOMIC DNA]</scope>
    <source>
        <strain evidence="4">JCM6362</strain>
    </source>
</reference>
<keyword evidence="2" id="KW-0472">Membrane</keyword>
<evidence type="ECO:0000313" key="4">
    <source>
        <dbReference type="Proteomes" id="UP000069654"/>
    </source>
</evidence>
<reference evidence="3 4" key="1">
    <citation type="journal article" date="2016" name="Genome Announc.">
        <title>Draft Genome Sequences of Five Rapidly Growing Mycobacterium Species, M. thermoresistibile, M. fortuitum subsp. acetamidolyticum, M. canariasense, M. brisbanense, and M. novocastrense.</title>
        <authorList>
            <person name="Katahira K."/>
            <person name="Ogura Y."/>
            <person name="Gotoh Y."/>
            <person name="Hayashi T."/>
        </authorList>
    </citation>
    <scope>NUCLEOTIDE SEQUENCE [LARGE SCALE GENOMIC DNA]</scope>
    <source>
        <strain evidence="3 4">JCM6362</strain>
    </source>
</reference>
<evidence type="ECO:0000256" key="2">
    <source>
        <dbReference type="SAM" id="Phobius"/>
    </source>
</evidence>
<feature type="transmembrane region" description="Helical" evidence="2">
    <location>
        <begin position="92"/>
        <end position="113"/>
    </location>
</feature>
<proteinExistence type="predicted"/>
<comment type="caution">
    <text evidence="3">The sequence shown here is derived from an EMBL/GenBank/DDBJ whole genome shotgun (WGS) entry which is preliminary data.</text>
</comment>
<feature type="region of interest" description="Disordered" evidence="1">
    <location>
        <begin position="1"/>
        <end position="34"/>
    </location>
</feature>
<feature type="compositionally biased region" description="Pro residues" evidence="1">
    <location>
        <begin position="19"/>
        <end position="31"/>
    </location>
</feature>
<keyword evidence="2" id="KW-0812">Transmembrane</keyword>
<name>A0A117ILZ3_MYCTH</name>
<feature type="transmembrane region" description="Helical" evidence="2">
    <location>
        <begin position="61"/>
        <end position="86"/>
    </location>
</feature>
<dbReference type="EMBL" id="BCTB01000009">
    <property type="protein sequence ID" value="GAT14541.1"/>
    <property type="molecule type" value="Genomic_DNA"/>
</dbReference>
<gene>
    <name evidence="3" type="ORF">RMCT_1511</name>
</gene>
<accession>A0A117ILZ3</accession>
<keyword evidence="2" id="KW-1133">Transmembrane helix</keyword>
<evidence type="ECO:0000256" key="1">
    <source>
        <dbReference type="SAM" id="MobiDB-lite"/>
    </source>
</evidence>
<dbReference type="OrthoDB" id="4706329at2"/>
<protein>
    <submittedName>
        <fullName evidence="3">Uncharacterized protein</fullName>
    </submittedName>
</protein>
<dbReference type="RefSeq" id="WP_131588007.1">
    <property type="nucleotide sequence ID" value="NZ_BCTB01000009.1"/>
</dbReference>